<feature type="domain" description="Tetrapyrrole methylase" evidence="7">
    <location>
        <begin position="4"/>
        <end position="226"/>
    </location>
</feature>
<dbReference type="NCBIfam" id="TIGR02434">
    <property type="entry name" value="CobF"/>
    <property type="match status" value="1"/>
</dbReference>
<gene>
    <name evidence="8" type="ORF">K529_002740</name>
</gene>
<evidence type="ECO:0000256" key="4">
    <source>
        <dbReference type="ARBA" id="ARBA00022679"/>
    </source>
</evidence>
<dbReference type="Gene3D" id="3.40.1010.10">
    <property type="entry name" value="Cobalt-precorrin-4 Transmethylase, Domain 1"/>
    <property type="match status" value="1"/>
</dbReference>
<evidence type="ECO:0000256" key="2">
    <source>
        <dbReference type="ARBA" id="ARBA00022573"/>
    </source>
</evidence>
<dbReference type="InterPro" id="IPR035996">
    <property type="entry name" value="4pyrrol_Methylase_sf"/>
</dbReference>
<evidence type="ECO:0000313" key="8">
    <source>
        <dbReference type="EMBL" id="ANP39674.1"/>
    </source>
</evidence>
<evidence type="ECO:0000256" key="5">
    <source>
        <dbReference type="ARBA" id="ARBA00022691"/>
    </source>
</evidence>
<comment type="catalytic activity">
    <reaction evidence="6">
        <text>precorrin-5 + S-adenosyl-L-methionine + H2O = precorrin-6A + acetate + S-adenosyl-L-homocysteine + 2 H(+)</text>
        <dbReference type="Rhea" id="RHEA:18261"/>
        <dbReference type="ChEBI" id="CHEBI:15377"/>
        <dbReference type="ChEBI" id="CHEBI:15378"/>
        <dbReference type="ChEBI" id="CHEBI:30089"/>
        <dbReference type="ChEBI" id="CHEBI:57856"/>
        <dbReference type="ChEBI" id="CHEBI:59789"/>
        <dbReference type="ChEBI" id="CHEBI:77871"/>
        <dbReference type="ChEBI" id="CHEBI:77872"/>
        <dbReference type="EC" id="2.1.1.152"/>
    </reaction>
</comment>
<comment type="pathway">
    <text evidence="1">Cofactor biosynthesis; adenosylcobalamin biosynthesis.</text>
</comment>
<dbReference type="GO" id="GO:0043819">
    <property type="term" value="F:precorrin-6A synthase (deacetylating) activity"/>
    <property type="evidence" value="ECO:0007669"/>
    <property type="project" value="UniProtKB-EC"/>
</dbReference>
<keyword evidence="3 6" id="KW-0489">Methyltransferase</keyword>
<dbReference type="RefSeq" id="WP_005625660.1">
    <property type="nucleotide sequence ID" value="NZ_CP015230.1"/>
</dbReference>
<dbReference type="GeneID" id="28248714"/>
<evidence type="ECO:0000259" key="7">
    <source>
        <dbReference type="Pfam" id="PF00590"/>
    </source>
</evidence>
<dbReference type="InterPro" id="IPR012797">
    <property type="entry name" value="CobF"/>
</dbReference>
<dbReference type="GO" id="GO:0009236">
    <property type="term" value="P:cobalamin biosynthetic process"/>
    <property type="evidence" value="ECO:0007669"/>
    <property type="project" value="UniProtKB-KW"/>
</dbReference>
<dbReference type="SUPFAM" id="SSF53790">
    <property type="entry name" value="Tetrapyrrole methylase"/>
    <property type="match status" value="1"/>
</dbReference>
<proteinExistence type="predicted"/>
<dbReference type="InterPro" id="IPR000878">
    <property type="entry name" value="4pyrrol_Mease"/>
</dbReference>
<dbReference type="EC" id="2.1.1.152" evidence="6"/>
<comment type="function">
    <text evidence="6">Catalyzes the methylation of C-1 in precorrin-5 and the subsequent extrusion of acetic acid from the resulting intermediate to form cobalt-precorrin-6A.</text>
</comment>
<dbReference type="InterPro" id="IPR014777">
    <property type="entry name" value="4pyrrole_Mease_sub1"/>
</dbReference>
<evidence type="ECO:0000256" key="3">
    <source>
        <dbReference type="ARBA" id="ARBA00022603"/>
    </source>
</evidence>
<evidence type="ECO:0000256" key="1">
    <source>
        <dbReference type="ARBA" id="ARBA00004953"/>
    </source>
</evidence>
<dbReference type="AlphaFoldDB" id="A0A1B0ZZB2"/>
<sequence length="254" mass="27870">MLQLCLIGIGTGNPKHLTLEAVEAIRAQDLILIPHKGAGKDDLAGLRQAICAEVLTGVAHPPKIVEFDLPVRDPATADYRQRVDNWHDAIAEVWQATLAAYLPEGGQAGFLVWGDPSLYDSTMRIAERLKTRMEMQMRVIPGITSIQALTAAHGVPLNHIGAPVQITTGRRLRDTGWPMSCDTLVIMLDGECSFQSIAAPEHVTIHWSAYAGMANEINIAGRLSEVQEEILATRARARAEHGWIMDIYLLERLG</sequence>
<dbReference type="PANTHER" id="PTHR43467:SF1">
    <property type="entry name" value="PRECORRIN-6A SYNTHASE [DEACETYLATING]"/>
    <property type="match status" value="1"/>
</dbReference>
<dbReference type="EMBL" id="CP015230">
    <property type="protein sequence ID" value="ANP39674.1"/>
    <property type="molecule type" value="Genomic_DNA"/>
</dbReference>
<organism evidence="8 9">
    <name type="scientific">Tritonibacter mobilis F1926</name>
    <dbReference type="NCBI Taxonomy" id="1265309"/>
    <lineage>
        <taxon>Bacteria</taxon>
        <taxon>Pseudomonadati</taxon>
        <taxon>Pseudomonadota</taxon>
        <taxon>Alphaproteobacteria</taxon>
        <taxon>Rhodobacterales</taxon>
        <taxon>Paracoccaceae</taxon>
        <taxon>Tritonibacter</taxon>
    </lineage>
</organism>
<dbReference type="Gene3D" id="3.30.950.10">
    <property type="entry name" value="Methyltransferase, Cobalt-precorrin-4 Transmethylase, Domain 2"/>
    <property type="match status" value="1"/>
</dbReference>
<accession>A0A1B0ZZB2</accession>
<dbReference type="STRING" id="1265309.K529_002740"/>
<dbReference type="PIRSF" id="PIRSF036525">
    <property type="entry name" value="CobF"/>
    <property type="match status" value="1"/>
</dbReference>
<evidence type="ECO:0000313" key="9">
    <source>
        <dbReference type="Proteomes" id="UP000013243"/>
    </source>
</evidence>
<protein>
    <recommendedName>
        <fullName evidence="6">Precorrin-6A synthase [deacetylating]</fullName>
        <ecNumber evidence="6">2.1.1.152</ecNumber>
    </recommendedName>
</protein>
<dbReference type="KEGG" id="rmb:K529_002740"/>
<dbReference type="InterPro" id="IPR014776">
    <property type="entry name" value="4pyrrole_Mease_sub2"/>
</dbReference>
<evidence type="ECO:0000256" key="6">
    <source>
        <dbReference type="PIRNR" id="PIRNR036525"/>
    </source>
</evidence>
<keyword evidence="4 6" id="KW-0808">Transferase</keyword>
<dbReference type="Pfam" id="PF00590">
    <property type="entry name" value="TP_methylase"/>
    <property type="match status" value="1"/>
</dbReference>
<keyword evidence="5 6" id="KW-0949">S-adenosyl-L-methionine</keyword>
<reference evidence="8 9" key="1">
    <citation type="journal article" date="2016" name="ISME J.">
        <title>Global occurrence and heterogeneity of the Roseobacter-clade species Ruegeria mobilis.</title>
        <authorList>
            <person name="Sonnenschein E."/>
            <person name="Gram L."/>
        </authorList>
    </citation>
    <scope>NUCLEOTIDE SEQUENCE [LARGE SCALE GENOMIC DNA]</scope>
    <source>
        <strain evidence="8 9">F1926</strain>
    </source>
</reference>
<dbReference type="CDD" id="cd11643">
    <property type="entry name" value="Precorrin-6A-synthase"/>
    <property type="match status" value="1"/>
</dbReference>
<keyword evidence="2" id="KW-0169">Cobalamin biosynthesis</keyword>
<dbReference type="Proteomes" id="UP000013243">
    <property type="component" value="Chromosome"/>
</dbReference>
<name>A0A1B0ZZB2_9RHOB</name>
<dbReference type="PANTHER" id="PTHR43467">
    <property type="entry name" value="COBALT-PRECORRIN-2 C(20)-METHYLTRANSFERASE"/>
    <property type="match status" value="1"/>
</dbReference>
<dbReference type="OrthoDB" id="9787471at2"/>
<dbReference type="GO" id="GO:0032259">
    <property type="term" value="P:methylation"/>
    <property type="evidence" value="ECO:0007669"/>
    <property type="project" value="UniProtKB-KW"/>
</dbReference>